<keyword evidence="1" id="KW-1133">Transmembrane helix</keyword>
<proteinExistence type="predicted"/>
<reference evidence="2 3" key="1">
    <citation type="submission" date="2019-06" db="EMBL/GenBank/DDBJ databases">
        <title>Sulfurimonas gotlandica sp. nov., a chemoautotrophic and psychrotolerant epsilonproteobacterium isolated from a pelagic redoxcline, and an emended description of the genus Sulfurimonas.</title>
        <authorList>
            <person name="Wang S."/>
            <person name="Jiang L."/>
            <person name="Shao Z."/>
        </authorList>
    </citation>
    <scope>NUCLEOTIDE SEQUENCE [LARGE SCALE GENOMIC DNA]</scope>
    <source>
        <strain evidence="2 3">B2</strain>
    </source>
</reference>
<dbReference type="InterPro" id="IPR036034">
    <property type="entry name" value="PDZ_sf"/>
</dbReference>
<evidence type="ECO:0000256" key="1">
    <source>
        <dbReference type="SAM" id="Phobius"/>
    </source>
</evidence>
<name>A0A7M1AW86_9BACT</name>
<evidence type="ECO:0008006" key="4">
    <source>
        <dbReference type="Google" id="ProtNLM"/>
    </source>
</evidence>
<keyword evidence="3" id="KW-1185">Reference proteome</keyword>
<dbReference type="AlphaFoldDB" id="A0A7M1AW86"/>
<evidence type="ECO:0000313" key="3">
    <source>
        <dbReference type="Proteomes" id="UP000593910"/>
    </source>
</evidence>
<sequence length="266" mass="30029">MLKLSNSKLLKVVTKLLVLVLLAKLFSLAIWWYLPSSGIDNEESGSYTQSYKRIDFKNMLERSKVVVTQEPQSSVSTSISTIVLKGLYGKGKKGFAIVAKKAQKDKTSVISVGEVYAGYRLKTIGTFSVIFEKMGKEYSVSLDSDKKLQPKEFVKKESAANTTHEVQKTDITYYTKNPTKLWSDIAINEVFEGKKITGFRVDKVKPNSKIAELGLQKGDIMIRANNVELTSYKAAMDLYKKIDSIDVLELTVLRNNQEKEIIYEIR</sequence>
<organism evidence="2 3">
    <name type="scientific">Sulfurimonas marina</name>
    <dbReference type="NCBI Taxonomy" id="2590551"/>
    <lineage>
        <taxon>Bacteria</taxon>
        <taxon>Pseudomonadati</taxon>
        <taxon>Campylobacterota</taxon>
        <taxon>Epsilonproteobacteria</taxon>
        <taxon>Campylobacterales</taxon>
        <taxon>Sulfurimonadaceae</taxon>
        <taxon>Sulfurimonas</taxon>
    </lineage>
</organism>
<accession>A0A7M1AW86</accession>
<dbReference type="Proteomes" id="UP000593910">
    <property type="component" value="Chromosome"/>
</dbReference>
<keyword evidence="1" id="KW-0472">Membrane</keyword>
<feature type="transmembrane region" description="Helical" evidence="1">
    <location>
        <begin position="12"/>
        <end position="34"/>
    </location>
</feature>
<keyword evidence="1" id="KW-0812">Transmembrane</keyword>
<protein>
    <recommendedName>
        <fullName evidence="4">PDZ domain-containing protein</fullName>
    </recommendedName>
</protein>
<dbReference type="EMBL" id="CP041165">
    <property type="protein sequence ID" value="QOP41717.1"/>
    <property type="molecule type" value="Genomic_DNA"/>
</dbReference>
<gene>
    <name evidence="2" type="ORF">FJR03_08195</name>
</gene>
<dbReference type="RefSeq" id="WP_193113036.1">
    <property type="nucleotide sequence ID" value="NZ_CP041165.1"/>
</dbReference>
<dbReference type="KEGG" id="smax:FJR03_08195"/>
<dbReference type="Gene3D" id="2.30.42.10">
    <property type="match status" value="1"/>
</dbReference>
<dbReference type="SUPFAM" id="SSF50156">
    <property type="entry name" value="PDZ domain-like"/>
    <property type="match status" value="1"/>
</dbReference>
<evidence type="ECO:0000313" key="2">
    <source>
        <dbReference type="EMBL" id="QOP41717.1"/>
    </source>
</evidence>